<dbReference type="EMBL" id="WTPW01000488">
    <property type="protein sequence ID" value="KAF0506327.1"/>
    <property type="molecule type" value="Genomic_DNA"/>
</dbReference>
<dbReference type="AlphaFoldDB" id="A0A8H4EKV6"/>
<sequence>MPQIHTLTDIDHEIAIECGNQLAHKCSILDKVNKSIQYDLNRTNKDKEKVTKHTYQLIDEVKQLRSELDALTSQITCKDISLNESKIKIHTKLKEMKAFQSKIKVSETRLSSAQKDSSMKESEIDYLRLIILGSNYLP</sequence>
<organism evidence="1 2">
    <name type="scientific">Gigaspora margarita</name>
    <dbReference type="NCBI Taxonomy" id="4874"/>
    <lineage>
        <taxon>Eukaryota</taxon>
        <taxon>Fungi</taxon>
        <taxon>Fungi incertae sedis</taxon>
        <taxon>Mucoromycota</taxon>
        <taxon>Glomeromycotina</taxon>
        <taxon>Glomeromycetes</taxon>
        <taxon>Diversisporales</taxon>
        <taxon>Gigasporaceae</taxon>
        <taxon>Gigaspora</taxon>
    </lineage>
</organism>
<evidence type="ECO:0000313" key="1">
    <source>
        <dbReference type="EMBL" id="KAF0506327.1"/>
    </source>
</evidence>
<comment type="caution">
    <text evidence="1">The sequence shown here is derived from an EMBL/GenBank/DDBJ whole genome shotgun (WGS) entry which is preliminary data.</text>
</comment>
<keyword evidence="2" id="KW-1185">Reference proteome</keyword>
<evidence type="ECO:0000313" key="2">
    <source>
        <dbReference type="Proteomes" id="UP000439903"/>
    </source>
</evidence>
<dbReference type="SUPFAM" id="SSF57997">
    <property type="entry name" value="Tropomyosin"/>
    <property type="match status" value="1"/>
</dbReference>
<name>A0A8H4EKV6_GIGMA</name>
<gene>
    <name evidence="1" type="ORF">F8M41_019141</name>
</gene>
<accession>A0A8H4EKV6</accession>
<proteinExistence type="predicted"/>
<dbReference type="OrthoDB" id="2418158at2759"/>
<reference evidence="1 2" key="1">
    <citation type="journal article" date="2019" name="Environ. Microbiol.">
        <title>At the nexus of three kingdoms: the genome of the mycorrhizal fungus Gigaspora margarita provides insights into plant, endobacterial and fungal interactions.</title>
        <authorList>
            <person name="Venice F."/>
            <person name="Ghignone S."/>
            <person name="Salvioli di Fossalunga A."/>
            <person name="Amselem J."/>
            <person name="Novero M."/>
            <person name="Xianan X."/>
            <person name="Sedzielewska Toro K."/>
            <person name="Morin E."/>
            <person name="Lipzen A."/>
            <person name="Grigoriev I.V."/>
            <person name="Henrissat B."/>
            <person name="Martin F.M."/>
            <person name="Bonfante P."/>
        </authorList>
    </citation>
    <scope>NUCLEOTIDE SEQUENCE [LARGE SCALE GENOMIC DNA]</scope>
    <source>
        <strain evidence="1 2">BEG34</strain>
    </source>
</reference>
<protein>
    <submittedName>
        <fullName evidence="1">Uncharacterized protein</fullName>
    </submittedName>
</protein>
<dbReference type="Proteomes" id="UP000439903">
    <property type="component" value="Unassembled WGS sequence"/>
</dbReference>